<name>H2EFB3_9VIRU</name>
<reference evidence="3" key="1">
    <citation type="submission" date="2011-10" db="EMBL/GenBank/DDBJ databases">
        <title>Provirophages and transpovirons: unique mobilome of giant viruses.</title>
        <authorList>
            <person name="Desnues C."/>
            <person name="LaScola B."/>
            <person name="Yutin N."/>
            <person name="Fournous G."/>
            <person name="Koonin E."/>
            <person name="Raoult D."/>
        </authorList>
    </citation>
    <scope>NUCLEOTIDE SEQUENCE</scope>
    <source>
        <strain evidence="3">Mv13-mv</strain>
    </source>
</reference>
<keyword evidence="1" id="KW-0677">Repeat</keyword>
<dbReference type="EMBL" id="JN885999">
    <property type="protein sequence ID" value="AEX63178.1"/>
    <property type="molecule type" value="Genomic_DNA"/>
</dbReference>
<keyword evidence="2" id="KW-0040">ANK repeat</keyword>
<dbReference type="SUPFAM" id="SSF48403">
    <property type="entry name" value="Ankyrin repeat"/>
    <property type="match status" value="3"/>
</dbReference>
<dbReference type="Pfam" id="PF12796">
    <property type="entry name" value="Ank_2"/>
    <property type="match status" value="1"/>
</dbReference>
<proteinExistence type="predicted"/>
<dbReference type="PROSITE" id="PS50297">
    <property type="entry name" value="ANK_REP_REGION"/>
    <property type="match status" value="1"/>
</dbReference>
<gene>
    <name evidence="3" type="ORF">mv_R976</name>
</gene>
<dbReference type="InterPro" id="IPR002110">
    <property type="entry name" value="Ankyrin_rpt"/>
</dbReference>
<sequence>MYYGYINDLKIIESLPMDEVIMLPEECQIITDIENIFHIIHDVFSNNCITKDSYLLELNLAETHPKFKMNKIFDYDLMAYENLSDKLWIANYVIVRKIYPLKYLSTFTDLIDLGANYNSTKLFDWACYNNFIDLVKYLHSHNVTPIIKMGYPDGLYLASVNNHSDVVKYLLDNNDYFKFDIGAIYHYLCSRNNFKMVNIIHNYYVSNNTLSDHELERIRSNLIWSCMCGFTDLGVNIINFMKKYDKNFNIDYVSLLEYICYGGSLILLKEILKIFNPDQKNLNRCLTFAIDNSQIEIIHFLIDLGATLNDPNKYIKIVCSNHKNMTGSGNKYETFKFLIDNDIDITYNNNVAILLAVEHKNFDIVKLLLDKGVDPSCHDNYVLKFVVYHDNIEIVKKIIQMEIDPFPIQDLLLNICSEHNCLTTLKYLLELGLRDSDHSAIYRTIERNHEDCFKILIQNTNYIDCDEILKLCIKYNRLQITTILFELYNDIKISEDILIFAYQNKSFDILEFLLDRSTYYDSLELIIWQAVLKNQLILSQDLISCNNLMNDLHLLHFIINKGDKKLIKYLVENNYDKNYNSWALIYSLNNYEVAQFLLENFEFDKDDITYAKTCAKILEKWSIYRLLQLYCTDYTIELPSSKLQEYLNIYGTYEYNSDVNKYIKKFSKCYPGIITSNSRPY</sequence>
<organism evidence="3">
    <name type="scientific">Moumouvirus sp. 'Monve'</name>
    <dbReference type="NCBI Taxonomy" id="1128131"/>
    <lineage>
        <taxon>Viruses</taxon>
        <taxon>Varidnaviria</taxon>
        <taxon>Bamfordvirae</taxon>
        <taxon>Nucleocytoviricota</taxon>
        <taxon>Megaviricetes</taxon>
        <taxon>Imitervirales</taxon>
        <taxon>Mimiviridae</taxon>
        <taxon>Megamimivirinae</taxon>
        <taxon>Moumouvirus</taxon>
    </lineage>
</organism>
<evidence type="ECO:0000256" key="2">
    <source>
        <dbReference type="ARBA" id="ARBA00023043"/>
    </source>
</evidence>
<evidence type="ECO:0000256" key="1">
    <source>
        <dbReference type="ARBA" id="ARBA00022737"/>
    </source>
</evidence>
<protein>
    <submittedName>
        <fullName evidence="3">Putative ankyrin repeat protein</fullName>
    </submittedName>
</protein>
<dbReference type="InterPro" id="IPR051165">
    <property type="entry name" value="Multifunctional_ANK_Repeat"/>
</dbReference>
<accession>H2EFB3</accession>
<dbReference type="InterPro" id="IPR036770">
    <property type="entry name" value="Ankyrin_rpt-contain_sf"/>
</dbReference>
<dbReference type="PANTHER" id="PTHR24123:SF33">
    <property type="entry name" value="PROTEIN HOS4"/>
    <property type="match status" value="1"/>
</dbReference>
<dbReference type="PANTHER" id="PTHR24123">
    <property type="entry name" value="ANKYRIN REPEAT-CONTAINING"/>
    <property type="match status" value="1"/>
</dbReference>
<evidence type="ECO:0000313" key="3">
    <source>
        <dbReference type="EMBL" id="AEX63178.1"/>
    </source>
</evidence>
<dbReference type="PROSITE" id="PS50088">
    <property type="entry name" value="ANK_REPEAT"/>
    <property type="match status" value="1"/>
</dbReference>
<dbReference type="Gene3D" id="1.25.40.20">
    <property type="entry name" value="Ankyrin repeat-containing domain"/>
    <property type="match status" value="3"/>
</dbReference>
<dbReference type="SMART" id="SM00248">
    <property type="entry name" value="ANK"/>
    <property type="match status" value="8"/>
</dbReference>